<organism evidence="1">
    <name type="scientific">marine sediment metagenome</name>
    <dbReference type="NCBI Taxonomy" id="412755"/>
    <lineage>
        <taxon>unclassified sequences</taxon>
        <taxon>metagenomes</taxon>
        <taxon>ecological metagenomes</taxon>
    </lineage>
</organism>
<dbReference type="AlphaFoldDB" id="A0A0F9SB53"/>
<evidence type="ECO:0000313" key="1">
    <source>
        <dbReference type="EMBL" id="KKN26613.1"/>
    </source>
</evidence>
<accession>A0A0F9SB53</accession>
<protein>
    <submittedName>
        <fullName evidence="1">Uncharacterized protein</fullName>
    </submittedName>
</protein>
<name>A0A0F9SB53_9ZZZZ</name>
<proteinExistence type="predicted"/>
<sequence>MSKQKIISGNVWNALHDTTTEYLRIDGGPSNWQDFPNIGEADTTFFAVAGTLKSLRLILLNAAGDPTAPPTGKTFVFTTRKNGSDTLQTATIGSGETEAQDLTNDVSIAAGDRLLIGCAPTGGAGPNRYAIFSYEFVPTVDGESVYFNAGGPWLRLEAAGYASLVGACSNPHVYALADVRQYVAAPGKIKDLRLFLSNNPGTGVEGWRLTLYLNGSPTALTITISGAGTSGSNTSDEITVATGDLVAWHITPLNSPTNSVNAGFGFAFDPDDNAESLFVGGWQSALNTGATAYHGLHSNTRAWDTAEKNVWQLAQHLATSTLYVEVSVAPGAGKSWVFTVMKNGCPTTVKVTISGTATTGSNLVDRVAFADDDYISMRAVPSGTPAAANARWGLVQVAGVVIQPYEALTRVTGIRHIYRPGMLRMQVMMGDVSNTIEIAEAAVRAELVQPEQPVPPIRLPSEEVARQEERRLEGELSRLRQSLEEGVIEPPPIFTPGGARRTEVGLLEQMSLIWLPMRLSPVKLVREERRDISPIGFLSRLSQVRLVREERGETFGSEVIERIRKSPIIRFFGGLFGGS</sequence>
<comment type="caution">
    <text evidence="1">The sequence shown here is derived from an EMBL/GenBank/DDBJ whole genome shotgun (WGS) entry which is preliminary data.</text>
</comment>
<dbReference type="EMBL" id="LAZR01002706">
    <property type="protein sequence ID" value="KKN26613.1"/>
    <property type="molecule type" value="Genomic_DNA"/>
</dbReference>
<reference evidence="1" key="1">
    <citation type="journal article" date="2015" name="Nature">
        <title>Complex archaea that bridge the gap between prokaryotes and eukaryotes.</title>
        <authorList>
            <person name="Spang A."/>
            <person name="Saw J.H."/>
            <person name="Jorgensen S.L."/>
            <person name="Zaremba-Niedzwiedzka K."/>
            <person name="Martijn J."/>
            <person name="Lind A.E."/>
            <person name="van Eijk R."/>
            <person name="Schleper C."/>
            <person name="Guy L."/>
            <person name="Ettema T.J."/>
        </authorList>
    </citation>
    <scope>NUCLEOTIDE SEQUENCE</scope>
</reference>
<gene>
    <name evidence="1" type="ORF">LCGC14_0873060</name>
</gene>